<evidence type="ECO:0000256" key="3">
    <source>
        <dbReference type="ARBA" id="ARBA00022614"/>
    </source>
</evidence>
<evidence type="ECO:0000256" key="5">
    <source>
        <dbReference type="ARBA" id="ARBA00023128"/>
    </source>
</evidence>
<evidence type="ECO:0000256" key="2">
    <source>
        <dbReference type="ARBA" id="ARBA00004305"/>
    </source>
</evidence>
<evidence type="ECO:0000256" key="7">
    <source>
        <dbReference type="ARBA" id="ARBA00025715"/>
    </source>
</evidence>
<evidence type="ECO:0000313" key="10">
    <source>
        <dbReference type="EMBL" id="CAA2988700.1"/>
    </source>
</evidence>
<evidence type="ECO:0000259" key="8">
    <source>
        <dbReference type="Pfam" id="PF05347"/>
    </source>
</evidence>
<comment type="subcellular location">
    <subcellularLocation>
        <location evidence="1">Cell envelope</location>
    </subcellularLocation>
    <subcellularLocation>
        <location evidence="2">Mitochondrion matrix</location>
    </subcellularLocation>
</comment>
<reference evidence="10 11" key="1">
    <citation type="submission" date="2019-12" db="EMBL/GenBank/DDBJ databases">
        <authorList>
            <person name="Alioto T."/>
            <person name="Alioto T."/>
            <person name="Gomez Garrido J."/>
        </authorList>
    </citation>
    <scope>NUCLEOTIDE SEQUENCE [LARGE SCALE GENOMIC DNA]</scope>
</reference>
<evidence type="ECO:0000256" key="4">
    <source>
        <dbReference type="ARBA" id="ARBA00022737"/>
    </source>
</evidence>
<dbReference type="GO" id="GO:0005759">
    <property type="term" value="C:mitochondrial matrix"/>
    <property type="evidence" value="ECO:0007669"/>
    <property type="project" value="UniProtKB-SubCell"/>
</dbReference>
<evidence type="ECO:0000256" key="6">
    <source>
        <dbReference type="ARBA" id="ARBA00023186"/>
    </source>
</evidence>
<dbReference type="InterPro" id="IPR032675">
    <property type="entry name" value="LRR_dom_sf"/>
</dbReference>
<dbReference type="Pfam" id="PF08263">
    <property type="entry name" value="LRRNT_2"/>
    <property type="match status" value="1"/>
</dbReference>
<feature type="non-terminal residue" evidence="10">
    <location>
        <position position="213"/>
    </location>
</feature>
<evidence type="ECO:0000313" key="11">
    <source>
        <dbReference type="Proteomes" id="UP000594638"/>
    </source>
</evidence>
<comment type="caution">
    <text evidence="10">The sequence shown here is derived from an EMBL/GenBank/DDBJ whole genome shotgun (WGS) entry which is preliminary data.</text>
</comment>
<dbReference type="SUPFAM" id="SSF52058">
    <property type="entry name" value="L domain-like"/>
    <property type="match status" value="1"/>
</dbReference>
<proteinExistence type="inferred from homology"/>
<dbReference type="InterPro" id="IPR045295">
    <property type="entry name" value="Complex1_LYR_SDHAF1_LYRM8"/>
</dbReference>
<evidence type="ECO:0000259" key="9">
    <source>
        <dbReference type="Pfam" id="PF08263"/>
    </source>
</evidence>
<dbReference type="Pfam" id="PF05347">
    <property type="entry name" value="Complex1_LYR"/>
    <property type="match status" value="1"/>
</dbReference>
<gene>
    <name evidence="10" type="ORF">OLEA9_A030343</name>
</gene>
<name>A0A8S0SAE7_OLEEU</name>
<dbReference type="CDD" id="cd20268">
    <property type="entry name" value="Complex1_LYR_SDHAF1_LYRM8"/>
    <property type="match status" value="1"/>
</dbReference>
<feature type="domain" description="Complex 1 LYR protein" evidence="8">
    <location>
        <begin position="14"/>
        <end position="68"/>
    </location>
</feature>
<dbReference type="Gene3D" id="3.80.10.10">
    <property type="entry name" value="Ribonuclease Inhibitor"/>
    <property type="match status" value="1"/>
</dbReference>
<comment type="similarity">
    <text evidence="7">Belongs to the complex I LYR family. SDHAF1 subfamily.</text>
</comment>
<dbReference type="InterPro" id="IPR051848">
    <property type="entry name" value="PGIP"/>
</dbReference>
<dbReference type="OrthoDB" id="273010at2759"/>
<keyword evidence="3" id="KW-0433">Leucine-rich repeat</keyword>
<sequence>MGASVGPKLSGMQKQVLALYRGFLRAARTKSPEERIRIESMVSAEFRQNSKQVDRKNFLYIEYLLRRASAATCHPDDEAGLLSFKLGITADPSNMLGTWKEGTDCCNWNGITCLVDNRVTAIYLTGQINNGTTLVNTTLSGTISPSLSKLKYLDGIYLLNLRSISGSFPNFVFSLPNFKYIYIENNKLSGQIPVNVGKLTKLEALSVEGNLFS</sequence>
<organism evidence="10 11">
    <name type="scientific">Olea europaea subsp. europaea</name>
    <dbReference type="NCBI Taxonomy" id="158383"/>
    <lineage>
        <taxon>Eukaryota</taxon>
        <taxon>Viridiplantae</taxon>
        <taxon>Streptophyta</taxon>
        <taxon>Embryophyta</taxon>
        <taxon>Tracheophyta</taxon>
        <taxon>Spermatophyta</taxon>
        <taxon>Magnoliopsida</taxon>
        <taxon>eudicotyledons</taxon>
        <taxon>Gunneridae</taxon>
        <taxon>Pentapetalae</taxon>
        <taxon>asterids</taxon>
        <taxon>lamiids</taxon>
        <taxon>Lamiales</taxon>
        <taxon>Oleaceae</taxon>
        <taxon>Oleeae</taxon>
        <taxon>Olea</taxon>
    </lineage>
</organism>
<dbReference type="Gramene" id="OE9A030343T1">
    <property type="protein sequence ID" value="OE9A030343C1"/>
    <property type="gene ID" value="OE9A030343"/>
</dbReference>
<dbReference type="AlphaFoldDB" id="A0A8S0SAE7"/>
<evidence type="ECO:0000256" key="1">
    <source>
        <dbReference type="ARBA" id="ARBA00004196"/>
    </source>
</evidence>
<keyword evidence="5" id="KW-0496">Mitochondrion</keyword>
<dbReference type="InterPro" id="IPR008011">
    <property type="entry name" value="Complex1_LYR_dom"/>
</dbReference>
<accession>A0A8S0SAE7</accession>
<dbReference type="EMBL" id="CACTIH010004018">
    <property type="protein sequence ID" value="CAA2988700.1"/>
    <property type="molecule type" value="Genomic_DNA"/>
</dbReference>
<dbReference type="InterPro" id="IPR013210">
    <property type="entry name" value="LRR_N_plant-typ"/>
</dbReference>
<dbReference type="Proteomes" id="UP000594638">
    <property type="component" value="Unassembled WGS sequence"/>
</dbReference>
<dbReference type="PANTHER" id="PTHR48059:SF19">
    <property type="entry name" value="RECEPTOR-LIKE PROTEIN KINASE 5"/>
    <property type="match status" value="1"/>
</dbReference>
<dbReference type="PANTHER" id="PTHR48059">
    <property type="entry name" value="POLYGALACTURONASE INHIBITOR 1"/>
    <property type="match status" value="1"/>
</dbReference>
<feature type="domain" description="Leucine-rich repeat-containing N-terminal plant-type" evidence="9">
    <location>
        <begin position="74"/>
        <end position="113"/>
    </location>
</feature>
<protein>
    <submittedName>
        <fullName evidence="10">Leucine-rich repeat (LRR) family</fullName>
    </submittedName>
</protein>
<keyword evidence="11" id="KW-1185">Reference proteome</keyword>
<keyword evidence="4" id="KW-0677">Repeat</keyword>
<keyword evidence="6" id="KW-0143">Chaperone</keyword>
<dbReference type="GO" id="GO:0034553">
    <property type="term" value="P:mitochondrial respiratory chain complex II assembly"/>
    <property type="evidence" value="ECO:0007669"/>
    <property type="project" value="InterPro"/>
</dbReference>